<gene>
    <name evidence="2" type="ORF">QE152_g29821</name>
</gene>
<evidence type="ECO:0000256" key="1">
    <source>
        <dbReference type="SAM" id="MobiDB-lite"/>
    </source>
</evidence>
<evidence type="ECO:0000313" key="2">
    <source>
        <dbReference type="EMBL" id="KAK9702616.1"/>
    </source>
</evidence>
<organism evidence="2 3">
    <name type="scientific">Popillia japonica</name>
    <name type="common">Japanese beetle</name>
    <dbReference type="NCBI Taxonomy" id="7064"/>
    <lineage>
        <taxon>Eukaryota</taxon>
        <taxon>Metazoa</taxon>
        <taxon>Ecdysozoa</taxon>
        <taxon>Arthropoda</taxon>
        <taxon>Hexapoda</taxon>
        <taxon>Insecta</taxon>
        <taxon>Pterygota</taxon>
        <taxon>Neoptera</taxon>
        <taxon>Endopterygota</taxon>
        <taxon>Coleoptera</taxon>
        <taxon>Polyphaga</taxon>
        <taxon>Scarabaeiformia</taxon>
        <taxon>Scarabaeidae</taxon>
        <taxon>Rutelinae</taxon>
        <taxon>Popillia</taxon>
    </lineage>
</organism>
<feature type="region of interest" description="Disordered" evidence="1">
    <location>
        <begin position="1"/>
        <end position="25"/>
    </location>
</feature>
<protein>
    <submittedName>
        <fullName evidence="2">Uncharacterized protein</fullName>
    </submittedName>
</protein>
<dbReference type="AlphaFoldDB" id="A0AAW1JG50"/>
<keyword evidence="3" id="KW-1185">Reference proteome</keyword>
<reference evidence="2 3" key="1">
    <citation type="journal article" date="2024" name="BMC Genomics">
        <title>De novo assembly and annotation of Popillia japonica's genome with initial clues to its potential as an invasive pest.</title>
        <authorList>
            <person name="Cucini C."/>
            <person name="Boschi S."/>
            <person name="Funari R."/>
            <person name="Cardaioli E."/>
            <person name="Iannotti N."/>
            <person name="Marturano G."/>
            <person name="Paoli F."/>
            <person name="Bruttini M."/>
            <person name="Carapelli A."/>
            <person name="Frati F."/>
            <person name="Nardi F."/>
        </authorList>
    </citation>
    <scope>NUCLEOTIDE SEQUENCE [LARGE SCALE GENOMIC DNA]</scope>
    <source>
        <strain evidence="2">DMR45628</strain>
    </source>
</reference>
<dbReference type="Proteomes" id="UP001458880">
    <property type="component" value="Unassembled WGS sequence"/>
</dbReference>
<name>A0AAW1JG50_POPJA</name>
<accession>A0AAW1JG50</accession>
<feature type="compositionally biased region" description="Basic and acidic residues" evidence="1">
    <location>
        <begin position="7"/>
        <end position="19"/>
    </location>
</feature>
<feature type="region of interest" description="Disordered" evidence="1">
    <location>
        <begin position="84"/>
        <end position="105"/>
    </location>
</feature>
<dbReference type="EMBL" id="JASPKY010000388">
    <property type="protein sequence ID" value="KAK9702616.1"/>
    <property type="molecule type" value="Genomic_DNA"/>
</dbReference>
<sequence>MPGGVRPSREGLRDPKDGGGRAVLGTKSAHIPNVFMQCVCATSTEDLRSDVLAPSKGVAEVEGPRWGALTEFARFLIRGRTDSEYETRGRGIGGGSACPHRNSLS</sequence>
<comment type="caution">
    <text evidence="2">The sequence shown here is derived from an EMBL/GenBank/DDBJ whole genome shotgun (WGS) entry which is preliminary data.</text>
</comment>
<proteinExistence type="predicted"/>
<evidence type="ECO:0000313" key="3">
    <source>
        <dbReference type="Proteomes" id="UP001458880"/>
    </source>
</evidence>